<dbReference type="EMBL" id="JACHIP010000004">
    <property type="protein sequence ID" value="MBB5058708.1"/>
    <property type="molecule type" value="Genomic_DNA"/>
</dbReference>
<evidence type="ECO:0000313" key="4">
    <source>
        <dbReference type="Proteomes" id="UP000540989"/>
    </source>
</evidence>
<comment type="caution">
    <text evidence="3">The sequence shown here is derived from an EMBL/GenBank/DDBJ whole genome shotgun (WGS) entry which is preliminary data.</text>
</comment>
<evidence type="ECO:0000256" key="1">
    <source>
        <dbReference type="SAM" id="Phobius"/>
    </source>
</evidence>
<keyword evidence="1" id="KW-0812">Transmembrane</keyword>
<keyword evidence="1" id="KW-0472">Membrane</keyword>
<dbReference type="InterPro" id="IPR042217">
    <property type="entry name" value="T4SS_VirB10/TrbI"/>
</dbReference>
<dbReference type="Gene3D" id="2.40.128.260">
    <property type="entry name" value="Type IV secretion system, VirB10/TraB/TrbI"/>
    <property type="match status" value="1"/>
</dbReference>
<organism evidence="3 4">
    <name type="scientific">Granulicella aggregans</name>
    <dbReference type="NCBI Taxonomy" id="474949"/>
    <lineage>
        <taxon>Bacteria</taxon>
        <taxon>Pseudomonadati</taxon>
        <taxon>Acidobacteriota</taxon>
        <taxon>Terriglobia</taxon>
        <taxon>Terriglobales</taxon>
        <taxon>Acidobacteriaceae</taxon>
        <taxon>Granulicella</taxon>
    </lineage>
</organism>
<accession>A0A7W7ZFF1</accession>
<evidence type="ECO:0000313" key="3">
    <source>
        <dbReference type="EMBL" id="MBB5058708.1"/>
    </source>
</evidence>
<sequence length="246" mass="25705">MRSSVTATLLIVCLVFSQLPASASGQAAQPATVTISAGTVIPLTLVSQIKNKSSKPGDSIRAVVAFPVTVGTQIAIPAGTYVEGTLLTPAPTVKHQPDPGVRIHFTRLVFANGYSASLDATQTAALEIPSSAPSPQHGTMALFANFDPICIFRSIGFSTPTLPNGWRSWLMSPQATPPMTPTLPKTGPSPGIFIGITAGIAVATILAAILFHHRSGTSDFIVHDAGWQFQMKLDAPLTLNTAQIVP</sequence>
<keyword evidence="2" id="KW-0732">Signal</keyword>
<keyword evidence="4" id="KW-1185">Reference proteome</keyword>
<evidence type="ECO:0008006" key="5">
    <source>
        <dbReference type="Google" id="ProtNLM"/>
    </source>
</evidence>
<protein>
    <recommendedName>
        <fullName evidence="5">Conjugation TrbI-like protein</fullName>
    </recommendedName>
</protein>
<reference evidence="3 4" key="1">
    <citation type="submission" date="2020-08" db="EMBL/GenBank/DDBJ databases">
        <title>Genomic Encyclopedia of Type Strains, Phase IV (KMG-V): Genome sequencing to study the core and pangenomes of soil and plant-associated prokaryotes.</title>
        <authorList>
            <person name="Whitman W."/>
        </authorList>
    </citation>
    <scope>NUCLEOTIDE SEQUENCE [LARGE SCALE GENOMIC DNA]</scope>
    <source>
        <strain evidence="3 4">M8UP14</strain>
    </source>
</reference>
<dbReference type="Proteomes" id="UP000540989">
    <property type="component" value="Unassembled WGS sequence"/>
</dbReference>
<evidence type="ECO:0000256" key="2">
    <source>
        <dbReference type="SAM" id="SignalP"/>
    </source>
</evidence>
<dbReference type="AlphaFoldDB" id="A0A7W7ZFF1"/>
<gene>
    <name evidence="3" type="ORF">HDF16_003422</name>
</gene>
<name>A0A7W7ZFF1_9BACT</name>
<proteinExistence type="predicted"/>
<feature type="chain" id="PRO_5030911829" description="Conjugation TrbI-like protein" evidence="2">
    <location>
        <begin position="24"/>
        <end position="246"/>
    </location>
</feature>
<dbReference type="RefSeq" id="WP_184218789.1">
    <property type="nucleotide sequence ID" value="NZ_JACHIP010000004.1"/>
</dbReference>
<keyword evidence="1" id="KW-1133">Transmembrane helix</keyword>
<feature type="transmembrane region" description="Helical" evidence="1">
    <location>
        <begin position="191"/>
        <end position="211"/>
    </location>
</feature>
<feature type="signal peptide" evidence="2">
    <location>
        <begin position="1"/>
        <end position="23"/>
    </location>
</feature>